<keyword evidence="6 11" id="KW-0472">Membrane</keyword>
<dbReference type="SUPFAM" id="SSF81321">
    <property type="entry name" value="Family A G protein-coupled receptor-like"/>
    <property type="match status" value="1"/>
</dbReference>
<feature type="domain" description="G-protein coupled receptors family 1 profile" evidence="12">
    <location>
        <begin position="46"/>
        <end position="409"/>
    </location>
</feature>
<dbReference type="PRINTS" id="PR00237">
    <property type="entry name" value="GPCRRHODOPSN"/>
</dbReference>
<evidence type="ECO:0000256" key="1">
    <source>
        <dbReference type="ARBA" id="ARBA00004651"/>
    </source>
</evidence>
<keyword evidence="9" id="KW-0807">Transducer</keyword>
<dbReference type="Gene3D" id="1.20.1070.10">
    <property type="entry name" value="Rhodopsin 7-helix transmembrane proteins"/>
    <property type="match status" value="1"/>
</dbReference>
<reference evidence="14" key="1">
    <citation type="submission" date="2020-12" db="UniProtKB">
        <authorList>
            <consortium name="WormBaseParasite"/>
        </authorList>
    </citation>
    <scope>IDENTIFICATION</scope>
    <source>
        <strain evidence="14">MHco3</strain>
    </source>
</reference>
<comment type="subcellular location">
    <subcellularLocation>
        <location evidence="1">Cell membrane</location>
        <topology evidence="1">Multi-pass membrane protein</topology>
    </subcellularLocation>
</comment>
<evidence type="ECO:0000256" key="8">
    <source>
        <dbReference type="ARBA" id="ARBA00023170"/>
    </source>
</evidence>
<dbReference type="Proteomes" id="UP000025227">
    <property type="component" value="Unplaced"/>
</dbReference>
<protein>
    <submittedName>
        <fullName evidence="14">G_PROTEIN_RECEP_F1_2 domain-containing protein</fullName>
    </submittedName>
</protein>
<feature type="transmembrane region" description="Helical" evidence="11">
    <location>
        <begin position="190"/>
        <end position="216"/>
    </location>
</feature>
<dbReference type="GO" id="GO:0004993">
    <property type="term" value="F:G protein-coupled serotonin receptor activity"/>
    <property type="evidence" value="ECO:0007669"/>
    <property type="project" value="UniProtKB-ARBA"/>
</dbReference>
<dbReference type="GO" id="GO:0005886">
    <property type="term" value="C:plasma membrane"/>
    <property type="evidence" value="ECO:0007669"/>
    <property type="project" value="UniProtKB-SubCell"/>
</dbReference>
<evidence type="ECO:0000256" key="2">
    <source>
        <dbReference type="ARBA" id="ARBA00022475"/>
    </source>
</evidence>
<feature type="transmembrane region" description="Helical" evidence="11">
    <location>
        <begin position="389"/>
        <end position="411"/>
    </location>
</feature>
<feature type="transmembrane region" description="Helical" evidence="11">
    <location>
        <begin position="148"/>
        <end position="170"/>
    </location>
</feature>
<keyword evidence="5" id="KW-0297">G-protein coupled receptor</keyword>
<evidence type="ECO:0000313" key="14">
    <source>
        <dbReference type="WBParaSite" id="HCON_00168380-00001"/>
    </source>
</evidence>
<dbReference type="InterPro" id="IPR017452">
    <property type="entry name" value="GPCR_Rhodpsn_7TM"/>
</dbReference>
<dbReference type="Pfam" id="PF00001">
    <property type="entry name" value="7tm_1"/>
    <property type="match status" value="1"/>
</dbReference>
<dbReference type="GO" id="GO:0043410">
    <property type="term" value="P:positive regulation of MAPK cascade"/>
    <property type="evidence" value="ECO:0007669"/>
    <property type="project" value="TreeGrafter"/>
</dbReference>
<accession>A0A7I5EE22</accession>
<dbReference type="PROSITE" id="PS50262">
    <property type="entry name" value="G_PROTEIN_RECEP_F1_2"/>
    <property type="match status" value="1"/>
</dbReference>
<organism evidence="13 14">
    <name type="scientific">Haemonchus contortus</name>
    <name type="common">Barber pole worm</name>
    <dbReference type="NCBI Taxonomy" id="6289"/>
    <lineage>
        <taxon>Eukaryota</taxon>
        <taxon>Metazoa</taxon>
        <taxon>Ecdysozoa</taxon>
        <taxon>Nematoda</taxon>
        <taxon>Chromadorea</taxon>
        <taxon>Rhabditida</taxon>
        <taxon>Rhabditina</taxon>
        <taxon>Rhabditomorpha</taxon>
        <taxon>Strongyloidea</taxon>
        <taxon>Trichostrongylidae</taxon>
        <taxon>Haemonchus</taxon>
    </lineage>
</organism>
<feature type="compositionally biased region" description="Basic residues" evidence="10">
    <location>
        <begin position="307"/>
        <end position="316"/>
    </location>
</feature>
<evidence type="ECO:0000256" key="9">
    <source>
        <dbReference type="ARBA" id="ARBA00023224"/>
    </source>
</evidence>
<feature type="transmembrane region" description="Helical" evidence="11">
    <location>
        <begin position="30"/>
        <end position="54"/>
    </location>
</feature>
<keyword evidence="8" id="KW-0675">Receptor</keyword>
<dbReference type="PANTHER" id="PTHR24248">
    <property type="entry name" value="ADRENERGIC RECEPTOR-RELATED G-PROTEIN COUPLED RECEPTOR"/>
    <property type="match status" value="1"/>
</dbReference>
<feature type="region of interest" description="Disordered" evidence="10">
    <location>
        <begin position="295"/>
        <end position="323"/>
    </location>
</feature>
<feature type="transmembrane region" description="Helical" evidence="11">
    <location>
        <begin position="110"/>
        <end position="128"/>
    </location>
</feature>
<dbReference type="AlphaFoldDB" id="A0A7I5EE22"/>
<keyword evidence="2" id="KW-1003">Cell membrane</keyword>
<keyword evidence="7" id="KW-1015">Disulfide bond</keyword>
<keyword evidence="3 11" id="KW-0812">Transmembrane</keyword>
<keyword evidence="4 11" id="KW-1133">Transmembrane helix</keyword>
<evidence type="ECO:0000256" key="7">
    <source>
        <dbReference type="ARBA" id="ARBA00023157"/>
    </source>
</evidence>
<dbReference type="InterPro" id="IPR000276">
    <property type="entry name" value="GPCR_Rhodpsn"/>
</dbReference>
<dbReference type="OMA" id="NCEERRH"/>
<keyword evidence="13" id="KW-1185">Reference proteome</keyword>
<evidence type="ECO:0000256" key="5">
    <source>
        <dbReference type="ARBA" id="ARBA00023040"/>
    </source>
</evidence>
<evidence type="ECO:0000256" key="11">
    <source>
        <dbReference type="SAM" id="Phobius"/>
    </source>
</evidence>
<evidence type="ECO:0000256" key="6">
    <source>
        <dbReference type="ARBA" id="ARBA00023136"/>
    </source>
</evidence>
<feature type="transmembrane region" description="Helical" evidence="11">
    <location>
        <begin position="66"/>
        <end position="90"/>
    </location>
</feature>
<dbReference type="GO" id="GO:0071880">
    <property type="term" value="P:adenylate cyclase-activating adrenergic receptor signaling pathway"/>
    <property type="evidence" value="ECO:0007669"/>
    <property type="project" value="TreeGrafter"/>
</dbReference>
<name>A0A7I5EE22_HAECO</name>
<dbReference type="PANTHER" id="PTHR24248:SF199">
    <property type="entry name" value="IP13425P-RELATED"/>
    <property type="match status" value="1"/>
</dbReference>
<proteinExistence type="predicted"/>
<sequence>MRFIATSSNLDRNYENVIQGIGGLRSSTSIFLMTAFLLSSLFTVFSNLFTVILMIRSRRRGSISNLFIISLSIADMFIGLTMLLLLAYILQVSSFSWRFPLPWLCDAWQVTDFILSTVSLYSICAIALDRILNLEKPLHAFKRSRRLALRVIFCVWSAPFLIWPPVYIMVAKHSQTTMAHGNEIICATGYNNTMLIFITSLLVFYIPSILLIAMFARISMVVHKHFGFLRKHSNNPGYTQSPFLVRKASSAQTLNNPRKESQISEGGGLKVRPLQYLEVNCEERRHLCEKTHRGYSDTEEQGTPCRKSSKISRRSSRMGTPFSRHSSLRYSITAFPNHLKELLQKETVTRQIRAARAVSLILSCFLLCWLPFLVMWPVKLYCRNCISDWVYTVAVFLNYFCSALNPLLYALSSPRIRVLITTKLTMLGCSTSRRSGTFDL</sequence>
<evidence type="ECO:0000256" key="4">
    <source>
        <dbReference type="ARBA" id="ARBA00022989"/>
    </source>
</evidence>
<evidence type="ECO:0000256" key="10">
    <source>
        <dbReference type="SAM" id="MobiDB-lite"/>
    </source>
</evidence>
<dbReference type="OrthoDB" id="5797539at2759"/>
<evidence type="ECO:0000313" key="13">
    <source>
        <dbReference type="Proteomes" id="UP000025227"/>
    </source>
</evidence>
<feature type="transmembrane region" description="Helical" evidence="11">
    <location>
        <begin position="357"/>
        <end position="377"/>
    </location>
</feature>
<evidence type="ECO:0000259" key="12">
    <source>
        <dbReference type="PROSITE" id="PS50262"/>
    </source>
</evidence>
<dbReference type="WBParaSite" id="HCON_00168380-00001">
    <property type="protein sequence ID" value="HCON_00168380-00001"/>
    <property type="gene ID" value="HCON_00168380"/>
</dbReference>
<evidence type="ECO:0000256" key="3">
    <source>
        <dbReference type="ARBA" id="ARBA00022692"/>
    </source>
</evidence>